<dbReference type="EMBL" id="BAABFL010000458">
    <property type="protein sequence ID" value="GAA4651622.1"/>
    <property type="molecule type" value="Genomic_DNA"/>
</dbReference>
<name>A0ABP8V723_9GAMM</name>
<evidence type="ECO:0000313" key="2">
    <source>
        <dbReference type="EMBL" id="GAA4651622.1"/>
    </source>
</evidence>
<proteinExistence type="predicted"/>
<sequence>MLTNDIKYDKTLYPRIAVIPELVQKYVQDIDHLPPIEVDQNNRIIDGVHRWMVHCKDGRTEIETIVTRVTNDDEFLELAIHRNDSHGQQLSQDDKRKMAIHLYKNKDARERKGNKEVLSRILSTTKRTLERWVSDIDSAENEKRDSEIKILWMGCYDEQTIADKVGVTRQRVNQKLENLANLRHLSQNCKLSATYQEPDFEIPLYKIWNDARLTSKVGADH</sequence>
<dbReference type="InterPro" id="IPR036086">
    <property type="entry name" value="ParB/Sulfiredoxin_sf"/>
</dbReference>
<dbReference type="SUPFAM" id="SSF110849">
    <property type="entry name" value="ParB/Sulfiredoxin"/>
    <property type="match status" value="1"/>
</dbReference>
<keyword evidence="3" id="KW-1185">Reference proteome</keyword>
<evidence type="ECO:0000313" key="3">
    <source>
        <dbReference type="Proteomes" id="UP001500604"/>
    </source>
</evidence>
<dbReference type="Proteomes" id="UP001500604">
    <property type="component" value="Unassembled WGS sequence"/>
</dbReference>
<gene>
    <name evidence="2" type="ORF">GCM10023116_39060</name>
</gene>
<comment type="caution">
    <text evidence="2">The sequence shown here is derived from an EMBL/GenBank/DDBJ whole genome shotgun (WGS) entry which is preliminary data.</text>
</comment>
<reference evidence="3" key="1">
    <citation type="journal article" date="2019" name="Int. J. Syst. Evol. Microbiol.">
        <title>The Global Catalogue of Microorganisms (GCM) 10K type strain sequencing project: providing services to taxonomists for standard genome sequencing and annotation.</title>
        <authorList>
            <consortium name="The Broad Institute Genomics Platform"/>
            <consortium name="The Broad Institute Genome Sequencing Center for Infectious Disease"/>
            <person name="Wu L."/>
            <person name="Ma J."/>
        </authorList>
    </citation>
    <scope>NUCLEOTIDE SEQUENCE [LARGE SCALE GENOMIC DNA]</scope>
    <source>
        <strain evidence="3">JCM 17805</strain>
    </source>
</reference>
<keyword evidence="1" id="KW-0175">Coiled coil</keyword>
<organism evidence="2 3">
    <name type="scientific">Kistimonas scapharcae</name>
    <dbReference type="NCBI Taxonomy" id="1036133"/>
    <lineage>
        <taxon>Bacteria</taxon>
        <taxon>Pseudomonadati</taxon>
        <taxon>Pseudomonadota</taxon>
        <taxon>Gammaproteobacteria</taxon>
        <taxon>Oceanospirillales</taxon>
        <taxon>Endozoicomonadaceae</taxon>
        <taxon>Kistimonas</taxon>
    </lineage>
</organism>
<dbReference type="RefSeq" id="WP_345198037.1">
    <property type="nucleotide sequence ID" value="NZ_BAABFL010000458.1"/>
</dbReference>
<evidence type="ECO:0008006" key="4">
    <source>
        <dbReference type="Google" id="ProtNLM"/>
    </source>
</evidence>
<protein>
    <recommendedName>
        <fullName evidence="4">ParB/Sulfiredoxin domain-containing protein</fullName>
    </recommendedName>
</protein>
<accession>A0ABP8V723</accession>
<evidence type="ECO:0000256" key="1">
    <source>
        <dbReference type="SAM" id="Coils"/>
    </source>
</evidence>
<feature type="coiled-coil region" evidence="1">
    <location>
        <begin position="122"/>
        <end position="149"/>
    </location>
</feature>